<dbReference type="PROSITE" id="PS50928">
    <property type="entry name" value="ABC_TM1"/>
    <property type="match status" value="2"/>
</dbReference>
<feature type="transmembrane region" description="Helical" evidence="5">
    <location>
        <begin position="230"/>
        <end position="256"/>
    </location>
</feature>
<feature type="transmembrane region" description="Helical" evidence="5">
    <location>
        <begin position="370"/>
        <end position="400"/>
    </location>
</feature>
<comment type="subcellular location">
    <subcellularLocation>
        <location evidence="1 5">Cell membrane</location>
        <topology evidence="1 5">Multi-pass membrane protein</topology>
    </subcellularLocation>
</comment>
<keyword evidence="4 5" id="KW-0472">Membrane</keyword>
<dbReference type="GO" id="GO:0055085">
    <property type="term" value="P:transmembrane transport"/>
    <property type="evidence" value="ECO:0007669"/>
    <property type="project" value="InterPro"/>
</dbReference>
<evidence type="ECO:0000256" key="4">
    <source>
        <dbReference type="ARBA" id="ARBA00023136"/>
    </source>
</evidence>
<proteinExistence type="inferred from homology"/>
<feature type="transmembrane region" description="Helical" evidence="5">
    <location>
        <begin position="21"/>
        <end position="39"/>
    </location>
</feature>
<feature type="transmembrane region" description="Helical" evidence="5">
    <location>
        <begin position="336"/>
        <end position="358"/>
    </location>
</feature>
<evidence type="ECO:0000256" key="1">
    <source>
        <dbReference type="ARBA" id="ARBA00004651"/>
    </source>
</evidence>
<comment type="similarity">
    <text evidence="5">Belongs to the binding-protein-dependent transport system permease family.</text>
</comment>
<gene>
    <name evidence="7" type="ORF">A1D18_06575</name>
</gene>
<feature type="domain" description="ABC transmembrane type-1" evidence="6">
    <location>
        <begin position="377"/>
        <end position="563"/>
    </location>
</feature>
<keyword evidence="3 5" id="KW-1133">Transmembrane helix</keyword>
<feature type="transmembrane region" description="Helical" evidence="5">
    <location>
        <begin position="65"/>
        <end position="92"/>
    </location>
</feature>
<feature type="transmembrane region" description="Helical" evidence="5">
    <location>
        <begin position="545"/>
        <end position="564"/>
    </location>
</feature>
<evidence type="ECO:0000256" key="3">
    <source>
        <dbReference type="ARBA" id="ARBA00022989"/>
    </source>
</evidence>
<feature type="transmembrane region" description="Helical" evidence="5">
    <location>
        <begin position="487"/>
        <end position="510"/>
    </location>
</feature>
<dbReference type="GO" id="GO:0005886">
    <property type="term" value="C:plasma membrane"/>
    <property type="evidence" value="ECO:0007669"/>
    <property type="project" value="UniProtKB-SubCell"/>
</dbReference>
<dbReference type="PANTHER" id="PTHR42744:SF1">
    <property type="entry name" value="BINDING-PROTEIN-DEPENDENT TRANSPORT SYSTEMS INNER MEMBRANE COMPONENT"/>
    <property type="match status" value="1"/>
</dbReference>
<dbReference type="EMBL" id="LUKY01000033">
    <property type="protein sequence ID" value="OIZ94496.1"/>
    <property type="molecule type" value="Genomic_DNA"/>
</dbReference>
<evidence type="ECO:0000313" key="7">
    <source>
        <dbReference type="EMBL" id="OIZ94496.1"/>
    </source>
</evidence>
<name>A0A1J8NH68_9COXI</name>
<dbReference type="STRING" id="1225476.A1D18_06575"/>
<evidence type="ECO:0000259" key="6">
    <source>
        <dbReference type="PROSITE" id="PS50928"/>
    </source>
</evidence>
<keyword evidence="8" id="KW-1185">Reference proteome</keyword>
<dbReference type="OrthoDB" id="9806809at2"/>
<feature type="transmembrane region" description="Helical" evidence="5">
    <location>
        <begin position="193"/>
        <end position="210"/>
    </location>
</feature>
<dbReference type="Gene3D" id="1.10.3720.10">
    <property type="entry name" value="MetI-like"/>
    <property type="match status" value="2"/>
</dbReference>
<keyword evidence="5" id="KW-0813">Transport</keyword>
<comment type="caution">
    <text evidence="7">The sequence shown here is derived from an EMBL/GenBank/DDBJ whole genome shotgun (WGS) entry which is preliminary data.</text>
</comment>
<reference evidence="7 8" key="1">
    <citation type="submission" date="2016-03" db="EMBL/GenBank/DDBJ databases">
        <title>Comparative genomics of Rickettsiella.</title>
        <authorList>
            <person name="Chandler C."/>
            <person name="Wang Y."/>
        </authorList>
    </citation>
    <scope>NUCLEOTIDE SEQUENCE [LARGE SCALE GENOMIC DNA]</scope>
    <source>
        <strain evidence="7 8">RCFS May 2013</strain>
    </source>
</reference>
<evidence type="ECO:0000256" key="2">
    <source>
        <dbReference type="ARBA" id="ARBA00022692"/>
    </source>
</evidence>
<dbReference type="Proteomes" id="UP000183924">
    <property type="component" value="Unassembled WGS sequence"/>
</dbReference>
<evidence type="ECO:0000313" key="8">
    <source>
        <dbReference type="Proteomes" id="UP000183924"/>
    </source>
</evidence>
<feature type="transmembrane region" description="Helical" evidence="5">
    <location>
        <begin position="137"/>
        <end position="156"/>
    </location>
</feature>
<dbReference type="RefSeq" id="WP_071662985.1">
    <property type="nucleotide sequence ID" value="NZ_LUKY01000033.1"/>
</dbReference>
<evidence type="ECO:0000256" key="5">
    <source>
        <dbReference type="RuleBase" id="RU363032"/>
    </source>
</evidence>
<sequence>MSTFYNRFSFRNSFKILPNGWDLVAFIIVLGMLAAFVWAGKQMTAPYQIGQPLALSLDPHQLPKYALFTVLRLFTAMAFSLLFTFTVGTLAAKNKRAASIIIPCIDILQSVPVIGLLSITIVGFIALFHGSRLGPEVAAIFAVFTAQVWNITLSFYQSLRSVPTELKEAADMFHLSSWQRFWRIDVPFSMPGLLWNMMISMSGSWIFLIASESISVNNQTIVLPGVGSYLGLAISQASISGVIYTILTMFIVILLYDQLLFRPLLNWSKKFTFEQVSPEYISRSWITVLLQQTTILKYLGRFFVKLGDAFVNISFSKDIKKEVINKKSNPNTLIEIIWYSSITLMVATSLWLLLHFILKHISSHELIHVLFLGFVTALRIITIILIASIIWIPIGVFIGLNRRIAEWVQPIAQFLAAFPANVLFPVAVILILRYHLNIDIWSTPLLLLGTQWYILFNVIAGTAALPEDLKEATSNFGVKGWQWWRRLILPGIFPHWITGTITAIGGGWNMTILTEVISWGSTTLTATGLGAYIAKSTDAGDFPRVALGMAMMSVFVLVMNHLVWRPLYNLAQSRYRLD</sequence>
<feature type="transmembrane region" description="Helical" evidence="5">
    <location>
        <begin position="113"/>
        <end position="131"/>
    </location>
</feature>
<dbReference type="Pfam" id="PF00528">
    <property type="entry name" value="BPD_transp_1"/>
    <property type="match status" value="2"/>
</dbReference>
<protein>
    <submittedName>
        <fullName evidence="7">Sulfonate ABC transporter permease</fullName>
    </submittedName>
</protein>
<keyword evidence="2 5" id="KW-0812">Transmembrane</keyword>
<feature type="transmembrane region" description="Helical" evidence="5">
    <location>
        <begin position="412"/>
        <end position="434"/>
    </location>
</feature>
<feature type="domain" description="ABC transmembrane type-1" evidence="6">
    <location>
        <begin position="66"/>
        <end position="261"/>
    </location>
</feature>
<dbReference type="CDD" id="cd06261">
    <property type="entry name" value="TM_PBP2"/>
    <property type="match status" value="2"/>
</dbReference>
<dbReference type="SUPFAM" id="SSF161098">
    <property type="entry name" value="MetI-like"/>
    <property type="match status" value="2"/>
</dbReference>
<feature type="transmembrane region" description="Helical" evidence="5">
    <location>
        <begin position="446"/>
        <end position="466"/>
    </location>
</feature>
<accession>A0A1J8NH68</accession>
<dbReference type="AlphaFoldDB" id="A0A1J8NH68"/>
<dbReference type="InterPro" id="IPR035906">
    <property type="entry name" value="MetI-like_sf"/>
</dbReference>
<organism evidence="7 8">
    <name type="scientific">Candidatus Rickettsiella isopodorum</name>
    <dbReference type="NCBI Taxonomy" id="1225476"/>
    <lineage>
        <taxon>Bacteria</taxon>
        <taxon>Pseudomonadati</taxon>
        <taxon>Pseudomonadota</taxon>
        <taxon>Gammaproteobacteria</taxon>
        <taxon>Legionellales</taxon>
        <taxon>Coxiellaceae</taxon>
        <taxon>Rickettsiella</taxon>
    </lineage>
</organism>
<dbReference type="PANTHER" id="PTHR42744">
    <property type="entry name" value="BINDING-PROTEIN-DEPENDENT TRANSPORT SYSTEMS INNER MEMBRANE COMPONENT"/>
    <property type="match status" value="1"/>
</dbReference>
<dbReference type="InterPro" id="IPR000515">
    <property type="entry name" value="MetI-like"/>
</dbReference>